<gene>
    <name evidence="3" type="ORF">ACFOOQ_21905</name>
</gene>
<dbReference type="Proteomes" id="UP001595711">
    <property type="component" value="Unassembled WGS sequence"/>
</dbReference>
<dbReference type="PIRSF" id="PIRSF006386">
    <property type="entry name" value="HCCAis_GSTk"/>
    <property type="match status" value="1"/>
</dbReference>
<evidence type="ECO:0000313" key="3">
    <source>
        <dbReference type="EMBL" id="MFC3678219.1"/>
    </source>
</evidence>
<comment type="similarity">
    <text evidence="1">Belongs to the GST superfamily. NadH family.</text>
</comment>
<comment type="caution">
    <text evidence="3">The sequence shown here is derived from an EMBL/GenBank/DDBJ whole genome shotgun (WGS) entry which is preliminary data.</text>
</comment>
<dbReference type="Gene3D" id="3.40.30.10">
    <property type="entry name" value="Glutaredoxin"/>
    <property type="match status" value="1"/>
</dbReference>
<dbReference type="EC" id="5.99.1.4" evidence="1"/>
<evidence type="ECO:0000256" key="1">
    <source>
        <dbReference type="PIRNR" id="PIRNR006386"/>
    </source>
</evidence>
<dbReference type="RefSeq" id="WP_379729831.1">
    <property type="nucleotide sequence ID" value="NZ_JBHRYJ010000007.1"/>
</dbReference>
<evidence type="ECO:0000313" key="4">
    <source>
        <dbReference type="Proteomes" id="UP001595711"/>
    </source>
</evidence>
<dbReference type="InterPro" id="IPR051924">
    <property type="entry name" value="GST_Kappa/NadH"/>
</dbReference>
<protein>
    <recommendedName>
        <fullName evidence="1">2-hydroxychromene-2-carboxylate isomerase</fullName>
        <ecNumber evidence="1">5.99.1.4</ecNumber>
    </recommendedName>
</protein>
<dbReference type="GO" id="GO:0016853">
    <property type="term" value="F:isomerase activity"/>
    <property type="evidence" value="ECO:0007669"/>
    <property type="project" value="UniProtKB-KW"/>
</dbReference>
<dbReference type="InterPro" id="IPR014440">
    <property type="entry name" value="HCCAis_GSTk"/>
</dbReference>
<organism evidence="3 4">
    <name type="scientific">Ferrovibrio xuzhouensis</name>
    <dbReference type="NCBI Taxonomy" id="1576914"/>
    <lineage>
        <taxon>Bacteria</taxon>
        <taxon>Pseudomonadati</taxon>
        <taxon>Pseudomonadota</taxon>
        <taxon>Alphaproteobacteria</taxon>
        <taxon>Rhodospirillales</taxon>
        <taxon>Rhodospirillaceae</taxon>
        <taxon>Ferrovibrio</taxon>
    </lineage>
</organism>
<dbReference type="Pfam" id="PF01323">
    <property type="entry name" value="DSBA"/>
    <property type="match status" value="1"/>
</dbReference>
<evidence type="ECO:0000259" key="2">
    <source>
        <dbReference type="Pfam" id="PF01323"/>
    </source>
</evidence>
<dbReference type="PANTHER" id="PTHR42943:SF2">
    <property type="entry name" value="GLUTATHIONE S-TRANSFERASE KAPPA 1"/>
    <property type="match status" value="1"/>
</dbReference>
<dbReference type="SUPFAM" id="SSF52833">
    <property type="entry name" value="Thioredoxin-like"/>
    <property type="match status" value="1"/>
</dbReference>
<dbReference type="CDD" id="cd03022">
    <property type="entry name" value="DsbA_HCCA_Iso"/>
    <property type="match status" value="1"/>
</dbReference>
<reference evidence="4" key="1">
    <citation type="journal article" date="2019" name="Int. J. Syst. Evol. Microbiol.">
        <title>The Global Catalogue of Microorganisms (GCM) 10K type strain sequencing project: providing services to taxonomists for standard genome sequencing and annotation.</title>
        <authorList>
            <consortium name="The Broad Institute Genomics Platform"/>
            <consortium name="The Broad Institute Genome Sequencing Center for Infectious Disease"/>
            <person name="Wu L."/>
            <person name="Ma J."/>
        </authorList>
    </citation>
    <scope>NUCLEOTIDE SEQUENCE [LARGE SCALE GENOMIC DNA]</scope>
    <source>
        <strain evidence="4">KCTC 42182</strain>
    </source>
</reference>
<dbReference type="InterPro" id="IPR044087">
    <property type="entry name" value="NahD-like"/>
</dbReference>
<keyword evidence="1 3" id="KW-0413">Isomerase</keyword>
<proteinExistence type="inferred from homology"/>
<dbReference type="InterPro" id="IPR001853">
    <property type="entry name" value="DSBA-like_thioredoxin_dom"/>
</dbReference>
<comment type="catalytic activity">
    <reaction evidence="1">
        <text>2-hydroxychromene-2-carboxylate = (3E)-4-(2-hydroxyphenyl)-2-oxobut-3-enoate</text>
        <dbReference type="Rhea" id="RHEA:27401"/>
        <dbReference type="ChEBI" id="CHEBI:59350"/>
        <dbReference type="ChEBI" id="CHEBI:59353"/>
        <dbReference type="EC" id="5.99.1.4"/>
    </reaction>
</comment>
<dbReference type="PANTHER" id="PTHR42943">
    <property type="entry name" value="GLUTATHIONE S-TRANSFERASE KAPPA"/>
    <property type="match status" value="1"/>
</dbReference>
<sequence length="201" mass="22541">MAAPLEFYFDFASPYGYIGAQRIDAIAARHGRRVDWRPMLLGAVFKVAGTQPLTEYPLKGQYSVHDFNRSAREHGIAFNMPEKFPIPTQAACRGTYWLKQTLPEKAVPFIKAAYAAYFVDGRDISSPEVVADIAEGLGIDRRAFMAGIESPEIKAKLREVTEDAIQQRGVFGSPFTFADGEPFWGADRLDMLDRWLEKGGW</sequence>
<dbReference type="InterPro" id="IPR036249">
    <property type="entry name" value="Thioredoxin-like_sf"/>
</dbReference>
<dbReference type="EMBL" id="JBHRYJ010000007">
    <property type="protein sequence ID" value="MFC3678219.1"/>
    <property type="molecule type" value="Genomic_DNA"/>
</dbReference>
<accession>A0ABV7VL84</accession>
<name>A0ABV7VL84_9PROT</name>
<keyword evidence="4" id="KW-1185">Reference proteome</keyword>
<feature type="domain" description="DSBA-like thioredoxin" evidence="2">
    <location>
        <begin position="5"/>
        <end position="194"/>
    </location>
</feature>